<keyword evidence="2" id="KW-0472">Membrane</keyword>
<protein>
    <submittedName>
        <fullName evidence="3">Uncharacterized protein</fullName>
    </submittedName>
</protein>
<accession>A0A815QDZ2</accession>
<proteinExistence type="predicted"/>
<keyword evidence="2" id="KW-1133">Transmembrane helix</keyword>
<feature type="transmembrane region" description="Helical" evidence="2">
    <location>
        <begin position="38"/>
        <end position="61"/>
    </location>
</feature>
<name>A0A815QDZ2_9BILA</name>
<feature type="transmembrane region" description="Helical" evidence="2">
    <location>
        <begin position="12"/>
        <end position="32"/>
    </location>
</feature>
<dbReference type="EMBL" id="CAJNOE010001983">
    <property type="protein sequence ID" value="CAF1461930.1"/>
    <property type="molecule type" value="Genomic_DNA"/>
</dbReference>
<keyword evidence="2" id="KW-0812">Transmembrane</keyword>
<comment type="caution">
    <text evidence="3">The sequence shown here is derived from an EMBL/GenBank/DDBJ whole genome shotgun (WGS) entry which is preliminary data.</text>
</comment>
<dbReference type="AlphaFoldDB" id="A0A815QDZ2"/>
<organism evidence="3 4">
    <name type="scientific">Adineta steineri</name>
    <dbReference type="NCBI Taxonomy" id="433720"/>
    <lineage>
        <taxon>Eukaryota</taxon>
        <taxon>Metazoa</taxon>
        <taxon>Spiralia</taxon>
        <taxon>Gnathifera</taxon>
        <taxon>Rotifera</taxon>
        <taxon>Eurotatoria</taxon>
        <taxon>Bdelloidea</taxon>
        <taxon>Adinetida</taxon>
        <taxon>Adinetidae</taxon>
        <taxon>Adineta</taxon>
    </lineage>
</organism>
<dbReference type="Proteomes" id="UP000663860">
    <property type="component" value="Unassembled WGS sequence"/>
</dbReference>
<evidence type="ECO:0000256" key="2">
    <source>
        <dbReference type="SAM" id="Phobius"/>
    </source>
</evidence>
<evidence type="ECO:0000313" key="4">
    <source>
        <dbReference type="Proteomes" id="UP000663860"/>
    </source>
</evidence>
<evidence type="ECO:0000256" key="1">
    <source>
        <dbReference type="SAM" id="MobiDB-lite"/>
    </source>
</evidence>
<gene>
    <name evidence="3" type="ORF">IZO911_LOCUS42973</name>
</gene>
<feature type="region of interest" description="Disordered" evidence="1">
    <location>
        <begin position="66"/>
        <end position="102"/>
    </location>
</feature>
<evidence type="ECO:0000313" key="3">
    <source>
        <dbReference type="EMBL" id="CAF1461930.1"/>
    </source>
</evidence>
<sequence length="102" mass="11641">MAEIMFPLPESLSASILLQWLNITALILLFIAPNRAKLINLLVLIALGTSIIMSLLARITYRRRDEDERKECEKENEQLLNSDNMDPYQNQSISQSQYGSIS</sequence>
<feature type="compositionally biased region" description="Low complexity" evidence="1">
    <location>
        <begin position="88"/>
        <end position="102"/>
    </location>
</feature>
<feature type="compositionally biased region" description="Basic and acidic residues" evidence="1">
    <location>
        <begin position="66"/>
        <end position="77"/>
    </location>
</feature>
<reference evidence="3" key="1">
    <citation type="submission" date="2021-02" db="EMBL/GenBank/DDBJ databases">
        <authorList>
            <person name="Nowell W R."/>
        </authorList>
    </citation>
    <scope>NUCLEOTIDE SEQUENCE</scope>
</reference>